<keyword evidence="4 7" id="KW-0812">Transmembrane</keyword>
<feature type="transmembrane region" description="Helical" evidence="7">
    <location>
        <begin position="65"/>
        <end position="86"/>
    </location>
</feature>
<dbReference type="CDD" id="cd06261">
    <property type="entry name" value="TM_PBP2"/>
    <property type="match status" value="1"/>
</dbReference>
<evidence type="ECO:0000313" key="9">
    <source>
        <dbReference type="EMBL" id="GAG14979.1"/>
    </source>
</evidence>
<dbReference type="GO" id="GO:0005886">
    <property type="term" value="C:plasma membrane"/>
    <property type="evidence" value="ECO:0007669"/>
    <property type="project" value="UniProtKB-SubCell"/>
</dbReference>
<keyword evidence="5 7" id="KW-1133">Transmembrane helix</keyword>
<dbReference type="EMBL" id="BARS01039032">
    <property type="protein sequence ID" value="GAG14979.1"/>
    <property type="molecule type" value="Genomic_DNA"/>
</dbReference>
<dbReference type="InterPro" id="IPR000515">
    <property type="entry name" value="MetI-like"/>
</dbReference>
<dbReference type="InterPro" id="IPR035906">
    <property type="entry name" value="MetI-like_sf"/>
</dbReference>
<protein>
    <recommendedName>
        <fullName evidence="8">ABC transmembrane type-1 domain-containing protein</fullName>
    </recommendedName>
</protein>
<gene>
    <name evidence="9" type="ORF">S01H1_59658</name>
</gene>
<name>X0VA45_9ZZZZ</name>
<evidence type="ECO:0000256" key="1">
    <source>
        <dbReference type="ARBA" id="ARBA00004651"/>
    </source>
</evidence>
<reference evidence="9" key="1">
    <citation type="journal article" date="2014" name="Front. Microbiol.">
        <title>High frequency of phylogenetically diverse reductive dehalogenase-homologous genes in deep subseafloor sedimentary metagenomes.</title>
        <authorList>
            <person name="Kawai M."/>
            <person name="Futagami T."/>
            <person name="Toyoda A."/>
            <person name="Takaki Y."/>
            <person name="Nishi S."/>
            <person name="Hori S."/>
            <person name="Arai W."/>
            <person name="Tsubouchi T."/>
            <person name="Morono Y."/>
            <person name="Uchiyama I."/>
            <person name="Ito T."/>
            <person name="Fujiyama A."/>
            <person name="Inagaki F."/>
            <person name="Takami H."/>
        </authorList>
    </citation>
    <scope>NUCLEOTIDE SEQUENCE</scope>
    <source>
        <strain evidence="9">Expedition CK06-06</strain>
    </source>
</reference>
<comment type="caution">
    <text evidence="9">The sequence shown here is derived from an EMBL/GenBank/DDBJ whole genome shotgun (WGS) entry which is preliminary data.</text>
</comment>
<dbReference type="PROSITE" id="PS50928">
    <property type="entry name" value="ABC_TM1"/>
    <property type="match status" value="1"/>
</dbReference>
<evidence type="ECO:0000256" key="4">
    <source>
        <dbReference type="ARBA" id="ARBA00022692"/>
    </source>
</evidence>
<dbReference type="Pfam" id="PF00528">
    <property type="entry name" value="BPD_transp_1"/>
    <property type="match status" value="1"/>
</dbReference>
<dbReference type="AlphaFoldDB" id="X0VA45"/>
<dbReference type="GO" id="GO:0055085">
    <property type="term" value="P:transmembrane transport"/>
    <property type="evidence" value="ECO:0007669"/>
    <property type="project" value="InterPro"/>
</dbReference>
<dbReference type="SUPFAM" id="SSF161098">
    <property type="entry name" value="MetI-like"/>
    <property type="match status" value="1"/>
</dbReference>
<dbReference type="Gene3D" id="1.10.3720.10">
    <property type="entry name" value="MetI-like"/>
    <property type="match status" value="1"/>
</dbReference>
<feature type="transmembrane region" description="Helical" evidence="7">
    <location>
        <begin position="98"/>
        <end position="115"/>
    </location>
</feature>
<dbReference type="PANTHER" id="PTHR43744">
    <property type="entry name" value="ABC TRANSPORTER PERMEASE PROTEIN MG189-RELATED-RELATED"/>
    <property type="match status" value="1"/>
</dbReference>
<evidence type="ECO:0000256" key="7">
    <source>
        <dbReference type="SAM" id="Phobius"/>
    </source>
</evidence>
<evidence type="ECO:0000256" key="3">
    <source>
        <dbReference type="ARBA" id="ARBA00022475"/>
    </source>
</evidence>
<dbReference type="PANTHER" id="PTHR43744:SF8">
    <property type="entry name" value="SN-GLYCEROL-3-PHOSPHATE TRANSPORT SYSTEM PERMEASE PROTEIN UGPE"/>
    <property type="match status" value="1"/>
</dbReference>
<accession>X0VA45</accession>
<feature type="non-terminal residue" evidence="9">
    <location>
        <position position="139"/>
    </location>
</feature>
<keyword evidence="3" id="KW-1003">Cell membrane</keyword>
<evidence type="ECO:0000256" key="6">
    <source>
        <dbReference type="ARBA" id="ARBA00023136"/>
    </source>
</evidence>
<keyword evidence="2" id="KW-0813">Transport</keyword>
<sequence>MLYPPTIISKQATLGSYVQVWHTVPFGRFILNSLAQTLPVTLATLFFGAMMGYIFSKHKFPGRDLIFMIVLSSLMVPIIIRIIPLYLMVSSWGWIDTYWALIIPELTTGFAVFLLRQFIQTIPDELIEAAKIDGASEFR</sequence>
<evidence type="ECO:0000256" key="5">
    <source>
        <dbReference type="ARBA" id="ARBA00022989"/>
    </source>
</evidence>
<comment type="subcellular location">
    <subcellularLocation>
        <location evidence="1">Cell membrane</location>
        <topology evidence="1">Multi-pass membrane protein</topology>
    </subcellularLocation>
</comment>
<evidence type="ECO:0000256" key="2">
    <source>
        <dbReference type="ARBA" id="ARBA00022448"/>
    </source>
</evidence>
<feature type="transmembrane region" description="Helical" evidence="7">
    <location>
        <begin position="29"/>
        <end position="53"/>
    </location>
</feature>
<feature type="domain" description="ABC transmembrane type-1" evidence="8">
    <location>
        <begin position="30"/>
        <end position="139"/>
    </location>
</feature>
<organism evidence="9">
    <name type="scientific">marine sediment metagenome</name>
    <dbReference type="NCBI Taxonomy" id="412755"/>
    <lineage>
        <taxon>unclassified sequences</taxon>
        <taxon>metagenomes</taxon>
        <taxon>ecological metagenomes</taxon>
    </lineage>
</organism>
<evidence type="ECO:0000259" key="8">
    <source>
        <dbReference type="PROSITE" id="PS50928"/>
    </source>
</evidence>
<keyword evidence="6 7" id="KW-0472">Membrane</keyword>
<proteinExistence type="predicted"/>